<dbReference type="OrthoDB" id="3224382at2"/>
<evidence type="ECO:0000256" key="5">
    <source>
        <dbReference type="ARBA" id="ARBA00037974"/>
    </source>
</evidence>
<evidence type="ECO:0000256" key="2">
    <source>
        <dbReference type="ARBA" id="ARBA00012224"/>
    </source>
</evidence>
<dbReference type="InterPro" id="IPR015424">
    <property type="entry name" value="PyrdxlP-dep_Trfase"/>
</dbReference>
<evidence type="ECO:0000256" key="4">
    <source>
        <dbReference type="ARBA" id="ARBA00023239"/>
    </source>
</evidence>
<dbReference type="NCBIfam" id="TIGR04350">
    <property type="entry name" value="C_S_lyase_PatB"/>
    <property type="match status" value="1"/>
</dbReference>
<comment type="similarity">
    <text evidence="5">Belongs to the class-II pyridoxal-phosphate-dependent aminotransferase family. MalY/PatB cystathionine beta-lyase subfamily.</text>
</comment>
<dbReference type="Proteomes" id="UP000439994">
    <property type="component" value="Unassembled WGS sequence"/>
</dbReference>
<dbReference type="PANTHER" id="PTHR43525">
    <property type="entry name" value="PROTEIN MALY"/>
    <property type="match status" value="1"/>
</dbReference>
<dbReference type="Pfam" id="PF00155">
    <property type="entry name" value="Aminotran_1_2"/>
    <property type="match status" value="1"/>
</dbReference>
<feature type="domain" description="Aminotransferase class I/classII large" evidence="6">
    <location>
        <begin position="36"/>
        <end position="371"/>
    </location>
</feature>
<dbReference type="Gene3D" id="3.90.1150.10">
    <property type="entry name" value="Aspartate Aminotransferase, domain 1"/>
    <property type="match status" value="1"/>
</dbReference>
<dbReference type="EMBL" id="WOCD01000001">
    <property type="protein sequence ID" value="MUH71172.1"/>
    <property type="molecule type" value="Genomic_DNA"/>
</dbReference>
<keyword evidence="3" id="KW-0663">Pyridoxal phosphate</keyword>
<dbReference type="InterPro" id="IPR004839">
    <property type="entry name" value="Aminotransferase_I/II_large"/>
</dbReference>
<dbReference type="Gene3D" id="3.40.640.10">
    <property type="entry name" value="Type I PLP-dependent aspartate aminotransferase-like (Major domain)"/>
    <property type="match status" value="1"/>
</dbReference>
<dbReference type="InterPro" id="IPR015421">
    <property type="entry name" value="PyrdxlP-dep_Trfase_major"/>
</dbReference>
<accession>A0A6N8F8I9</accession>
<dbReference type="RefSeq" id="WP_155693659.1">
    <property type="nucleotide sequence ID" value="NZ_WOCD01000001.1"/>
</dbReference>
<protein>
    <recommendedName>
        <fullName evidence="2">cysteine-S-conjugate beta-lyase</fullName>
        <ecNumber evidence="2">4.4.1.13</ecNumber>
    </recommendedName>
</protein>
<evidence type="ECO:0000313" key="7">
    <source>
        <dbReference type="EMBL" id="MUH71172.1"/>
    </source>
</evidence>
<reference evidence="7 8" key="1">
    <citation type="submission" date="2019-11" db="EMBL/GenBank/DDBJ databases">
        <title>P. haliotis isolates from Z. marina roots.</title>
        <authorList>
            <person name="Cohen M."/>
            <person name="Jospin G."/>
            <person name="Eisen J.A."/>
            <person name="Coil D.A."/>
        </authorList>
    </citation>
    <scope>NUCLEOTIDE SEQUENCE [LARGE SCALE GENOMIC DNA]</scope>
    <source>
        <strain evidence="7 8">UCD-MCMsp1aY</strain>
    </source>
</reference>
<dbReference type="AlphaFoldDB" id="A0A6N8F8I9"/>
<evidence type="ECO:0000313" key="8">
    <source>
        <dbReference type="Proteomes" id="UP000439994"/>
    </source>
</evidence>
<gene>
    <name evidence="7" type="ORF">GNP35_00920</name>
</gene>
<dbReference type="InterPro" id="IPR027619">
    <property type="entry name" value="C-S_lyase_PatB-like"/>
</dbReference>
<dbReference type="EC" id="4.4.1.13" evidence="2"/>
<name>A0A6N8F8I9_9GAMM</name>
<dbReference type="GO" id="GO:0030170">
    <property type="term" value="F:pyridoxal phosphate binding"/>
    <property type="evidence" value="ECO:0007669"/>
    <property type="project" value="InterPro"/>
</dbReference>
<keyword evidence="8" id="KW-1185">Reference proteome</keyword>
<comment type="caution">
    <text evidence="7">The sequence shown here is derived from an EMBL/GenBank/DDBJ whole genome shotgun (WGS) entry which is preliminary data.</text>
</comment>
<proteinExistence type="inferred from homology"/>
<comment type="cofactor">
    <cofactor evidence="1">
        <name>pyridoxal 5'-phosphate</name>
        <dbReference type="ChEBI" id="CHEBI:597326"/>
    </cofactor>
</comment>
<dbReference type="GO" id="GO:0047804">
    <property type="term" value="F:cysteine-S-conjugate beta-lyase activity"/>
    <property type="evidence" value="ECO:0007669"/>
    <property type="project" value="UniProtKB-EC"/>
</dbReference>
<dbReference type="SUPFAM" id="SSF53383">
    <property type="entry name" value="PLP-dependent transferases"/>
    <property type="match status" value="1"/>
</dbReference>
<dbReference type="InterPro" id="IPR051798">
    <property type="entry name" value="Class-II_PLP-Dep_Aminotrans"/>
</dbReference>
<evidence type="ECO:0000259" key="6">
    <source>
        <dbReference type="Pfam" id="PF00155"/>
    </source>
</evidence>
<dbReference type="CDD" id="cd00609">
    <property type="entry name" value="AAT_like"/>
    <property type="match status" value="1"/>
</dbReference>
<dbReference type="PANTHER" id="PTHR43525:SF1">
    <property type="entry name" value="PROTEIN MALY"/>
    <property type="match status" value="1"/>
</dbReference>
<evidence type="ECO:0000256" key="3">
    <source>
        <dbReference type="ARBA" id="ARBA00022898"/>
    </source>
</evidence>
<organism evidence="7 8">
    <name type="scientific">Psychrosphaera haliotis</name>
    <dbReference type="NCBI Taxonomy" id="555083"/>
    <lineage>
        <taxon>Bacteria</taxon>
        <taxon>Pseudomonadati</taxon>
        <taxon>Pseudomonadota</taxon>
        <taxon>Gammaproteobacteria</taxon>
        <taxon>Alteromonadales</taxon>
        <taxon>Pseudoalteromonadaceae</taxon>
        <taxon>Psychrosphaera</taxon>
    </lineage>
</organism>
<evidence type="ECO:0000256" key="1">
    <source>
        <dbReference type="ARBA" id="ARBA00001933"/>
    </source>
</evidence>
<sequence>MIKIAKDRLSTFSLKHKKYEGKDILPLWVADSEFECAPAIKTALAKRVEHGVFGYHNPYQFEPGVPAIQRWLLKQYNWQLKPEWIVWTPGVVPAFNMMCQAFCKPGDGILVQSPNYPPLLNAPVNNGFMQETVSTHLVNGRWQLDFDELEAKASKPTTTLFLLCNPMNPCGSVLTEQELQKISDICNKHNVLVCSDEIHADLVLDKTQSHIPVGRLSNLKNSSVTLMAASKTFNVAGFGVSFAIIPDAKLRKQFKRGGQGIAPSANNFGVIATTEAFTMCDDWYESQLDYLRDNRALMISAVNQIDGIEYTPAPATYLAWIDCRELQRDDLQSYMESLGLGPSPGADFGCPGFIRINFACSREMLTDAMTKLQKATKQE</sequence>
<keyword evidence="4 7" id="KW-0456">Lyase</keyword>
<dbReference type="InterPro" id="IPR015422">
    <property type="entry name" value="PyrdxlP-dep_Trfase_small"/>
</dbReference>